<dbReference type="SUPFAM" id="SSF51905">
    <property type="entry name" value="FAD/NAD(P)-binding domain"/>
    <property type="match status" value="1"/>
</dbReference>
<organism evidence="3 4">
    <name type="scientific">Neolewinella antarctica</name>
    <dbReference type="NCBI Taxonomy" id="442734"/>
    <lineage>
        <taxon>Bacteria</taxon>
        <taxon>Pseudomonadati</taxon>
        <taxon>Bacteroidota</taxon>
        <taxon>Saprospiria</taxon>
        <taxon>Saprospirales</taxon>
        <taxon>Lewinellaceae</taxon>
        <taxon>Neolewinella</taxon>
    </lineage>
</organism>
<proteinExistence type="predicted"/>
<dbReference type="InterPro" id="IPR023856">
    <property type="entry name" value="Bdr"/>
</dbReference>
<keyword evidence="1" id="KW-0285">Flavoprotein</keyword>
<dbReference type="PANTHER" id="PTHR48105">
    <property type="entry name" value="THIOREDOXIN REDUCTASE 1-RELATED-RELATED"/>
    <property type="match status" value="1"/>
</dbReference>
<keyword evidence="2 3" id="KW-0560">Oxidoreductase</keyword>
<evidence type="ECO:0000256" key="2">
    <source>
        <dbReference type="ARBA" id="ARBA00023002"/>
    </source>
</evidence>
<dbReference type="Proteomes" id="UP000770785">
    <property type="component" value="Unassembled WGS sequence"/>
</dbReference>
<gene>
    <name evidence="3" type="ORF">GGR27_001234</name>
</gene>
<dbReference type="InterPro" id="IPR050097">
    <property type="entry name" value="Ferredoxin-NADP_redctase_2"/>
</dbReference>
<protein>
    <submittedName>
        <fullName evidence="3">Thioredoxin reductase (NADPH)</fullName>
        <ecNumber evidence="3">1.8.1.9</ecNumber>
    </submittedName>
</protein>
<dbReference type="InterPro" id="IPR036188">
    <property type="entry name" value="FAD/NAD-bd_sf"/>
</dbReference>
<evidence type="ECO:0000313" key="4">
    <source>
        <dbReference type="Proteomes" id="UP000770785"/>
    </source>
</evidence>
<dbReference type="Gene3D" id="3.50.50.60">
    <property type="entry name" value="FAD/NAD(P)-binding domain"/>
    <property type="match status" value="2"/>
</dbReference>
<dbReference type="Pfam" id="PF13738">
    <property type="entry name" value="Pyr_redox_3"/>
    <property type="match status" value="1"/>
</dbReference>
<dbReference type="GO" id="GO:0004791">
    <property type="term" value="F:thioredoxin-disulfide reductase (NADPH) activity"/>
    <property type="evidence" value="ECO:0007669"/>
    <property type="project" value="UniProtKB-EC"/>
</dbReference>
<evidence type="ECO:0000256" key="1">
    <source>
        <dbReference type="ARBA" id="ARBA00022630"/>
    </source>
</evidence>
<dbReference type="EMBL" id="JAATJH010000002">
    <property type="protein sequence ID" value="NJC25735.1"/>
    <property type="molecule type" value="Genomic_DNA"/>
</dbReference>
<dbReference type="NCBIfam" id="TIGR04018">
    <property type="entry name" value="Bthiol_YpdA"/>
    <property type="match status" value="1"/>
</dbReference>
<dbReference type="EC" id="1.8.1.9" evidence="3"/>
<dbReference type="RefSeq" id="WP_168036520.1">
    <property type="nucleotide sequence ID" value="NZ_JAATJH010000002.1"/>
</dbReference>
<accession>A0ABX0X903</accession>
<reference evidence="3 4" key="1">
    <citation type="submission" date="2020-03" db="EMBL/GenBank/DDBJ databases">
        <title>Genomic Encyclopedia of Type Strains, Phase IV (KMG-IV): sequencing the most valuable type-strain genomes for metagenomic binning, comparative biology and taxonomic classification.</title>
        <authorList>
            <person name="Goeker M."/>
        </authorList>
    </citation>
    <scope>NUCLEOTIDE SEQUENCE [LARGE SCALE GENOMIC DNA]</scope>
    <source>
        <strain evidence="3 4">DSM 105096</strain>
    </source>
</reference>
<dbReference type="PRINTS" id="PR00469">
    <property type="entry name" value="PNDRDTASEII"/>
</dbReference>
<evidence type="ECO:0000313" key="3">
    <source>
        <dbReference type="EMBL" id="NJC25735.1"/>
    </source>
</evidence>
<name>A0ABX0X903_9BACT</name>
<sequence length="325" mass="36081">MNYDLIIIGGGPSGINVAISAKKAGLNYLVLEKGALANSLYNFPVNMTFFSTSLKLEIQNTPFISHGDKPTRTEALEYYRRLIGSNEINIHLYEKVDSMIAVEGGYTITTNKNTYDTSSVCVATGFYDTPRQLDVPGEDLSKVRHYYDDPHVYIGQNVVVIGAANSACDAALETWRKGAKVTMVHRGKEISDRVKYWIKPDIENRIKEGSINVHYESEVTAIRETEVDINTPNGPTTLKNDFVLAMTGYQPNFALFERLGLKFDVDDACKPVLNADTLETNLPNVYMAGVACAGLNTSKLFIENTRDHGDIIVEDILRQQPELVA</sequence>
<keyword evidence="4" id="KW-1185">Reference proteome</keyword>
<comment type="caution">
    <text evidence="3">The sequence shown here is derived from an EMBL/GenBank/DDBJ whole genome shotgun (WGS) entry which is preliminary data.</text>
</comment>
<dbReference type="PRINTS" id="PR00368">
    <property type="entry name" value="FADPNR"/>
</dbReference>